<feature type="region of interest" description="Disordered" evidence="1">
    <location>
        <begin position="1"/>
        <end position="27"/>
    </location>
</feature>
<reference evidence="2 3" key="1">
    <citation type="journal article" date="2006" name="Science">
        <title>The genome of black cottonwood, Populus trichocarpa (Torr. &amp; Gray).</title>
        <authorList>
            <person name="Tuskan G.A."/>
            <person name="Difazio S."/>
            <person name="Jansson S."/>
            <person name="Bohlmann J."/>
            <person name="Grigoriev I."/>
            <person name="Hellsten U."/>
            <person name="Putnam N."/>
            <person name="Ralph S."/>
            <person name="Rombauts S."/>
            <person name="Salamov A."/>
            <person name="Schein J."/>
            <person name="Sterck L."/>
            <person name="Aerts A."/>
            <person name="Bhalerao R.R."/>
            <person name="Bhalerao R.P."/>
            <person name="Blaudez D."/>
            <person name="Boerjan W."/>
            <person name="Brun A."/>
            <person name="Brunner A."/>
            <person name="Busov V."/>
            <person name="Campbell M."/>
            <person name="Carlson J."/>
            <person name="Chalot M."/>
            <person name="Chapman J."/>
            <person name="Chen G.L."/>
            <person name="Cooper D."/>
            <person name="Coutinho P.M."/>
            <person name="Couturier J."/>
            <person name="Covert S."/>
            <person name="Cronk Q."/>
            <person name="Cunningham R."/>
            <person name="Davis J."/>
            <person name="Degroeve S."/>
            <person name="Dejardin A."/>
            <person name="Depamphilis C."/>
            <person name="Detter J."/>
            <person name="Dirks B."/>
            <person name="Dubchak I."/>
            <person name="Duplessis S."/>
            <person name="Ehlting J."/>
            <person name="Ellis B."/>
            <person name="Gendler K."/>
            <person name="Goodstein D."/>
            <person name="Gribskov M."/>
            <person name="Grimwood J."/>
            <person name="Groover A."/>
            <person name="Gunter L."/>
            <person name="Hamberger B."/>
            <person name="Heinze B."/>
            <person name="Helariutta Y."/>
            <person name="Henrissat B."/>
            <person name="Holligan D."/>
            <person name="Holt R."/>
            <person name="Huang W."/>
            <person name="Islam-Faridi N."/>
            <person name="Jones S."/>
            <person name="Jones-Rhoades M."/>
            <person name="Jorgensen R."/>
            <person name="Joshi C."/>
            <person name="Kangasjarvi J."/>
            <person name="Karlsson J."/>
            <person name="Kelleher C."/>
            <person name="Kirkpatrick R."/>
            <person name="Kirst M."/>
            <person name="Kohler A."/>
            <person name="Kalluri U."/>
            <person name="Larimer F."/>
            <person name="Leebens-Mack J."/>
            <person name="Leple J.C."/>
            <person name="Locascio P."/>
            <person name="Lou Y."/>
            <person name="Lucas S."/>
            <person name="Martin F."/>
            <person name="Montanini B."/>
            <person name="Napoli C."/>
            <person name="Nelson D.R."/>
            <person name="Nelson C."/>
            <person name="Nieminen K."/>
            <person name="Nilsson O."/>
            <person name="Pereda V."/>
            <person name="Peter G."/>
            <person name="Philippe R."/>
            <person name="Pilate G."/>
            <person name="Poliakov A."/>
            <person name="Razumovskaya J."/>
            <person name="Richardson P."/>
            <person name="Rinaldi C."/>
            <person name="Ritland K."/>
            <person name="Rouze P."/>
            <person name="Ryaboy D."/>
            <person name="Schmutz J."/>
            <person name="Schrader J."/>
            <person name="Segerman B."/>
            <person name="Shin H."/>
            <person name="Siddiqui A."/>
            <person name="Sterky F."/>
            <person name="Terry A."/>
            <person name="Tsai C.J."/>
            <person name="Uberbacher E."/>
            <person name="Unneberg P."/>
            <person name="Vahala J."/>
            <person name="Wall K."/>
            <person name="Wessler S."/>
            <person name="Yang G."/>
            <person name="Yin T."/>
            <person name="Douglas C."/>
            <person name="Marra M."/>
            <person name="Sandberg G."/>
            <person name="Van de Peer Y."/>
            <person name="Rokhsar D."/>
        </authorList>
    </citation>
    <scope>NUCLEOTIDE SEQUENCE [LARGE SCALE GENOMIC DNA]</scope>
    <source>
        <strain evidence="3">cv. Nisqually</strain>
    </source>
</reference>
<dbReference type="AlphaFoldDB" id="A0A2K2BBF7"/>
<evidence type="ECO:0000256" key="1">
    <source>
        <dbReference type="SAM" id="MobiDB-lite"/>
    </source>
</evidence>
<gene>
    <name evidence="2" type="ORF">POPTR_002G006500</name>
</gene>
<proteinExistence type="predicted"/>
<keyword evidence="3" id="KW-1185">Reference proteome</keyword>
<evidence type="ECO:0000313" key="3">
    <source>
        <dbReference type="Proteomes" id="UP000006729"/>
    </source>
</evidence>
<name>A0A2K2BBF7_POPTR</name>
<feature type="compositionally biased region" description="Basic and acidic residues" evidence="1">
    <location>
        <begin position="10"/>
        <end position="19"/>
    </location>
</feature>
<accession>A0A2K2BBF7</accession>
<dbReference type="Proteomes" id="UP000006729">
    <property type="component" value="Chromosome 2"/>
</dbReference>
<protein>
    <submittedName>
        <fullName evidence="2">Uncharacterized protein</fullName>
    </submittedName>
</protein>
<evidence type="ECO:0000313" key="2">
    <source>
        <dbReference type="EMBL" id="PNT47112.1"/>
    </source>
</evidence>
<dbReference type="InParanoid" id="A0A2K2BBF7"/>
<sequence>MLLKQKKRKRGDECVEEKKGRNKNKWPFGSVAAGEVLEKQHLAASPEARS</sequence>
<organism evidence="2 3">
    <name type="scientific">Populus trichocarpa</name>
    <name type="common">Western balsam poplar</name>
    <name type="synonym">Populus balsamifera subsp. trichocarpa</name>
    <dbReference type="NCBI Taxonomy" id="3694"/>
    <lineage>
        <taxon>Eukaryota</taxon>
        <taxon>Viridiplantae</taxon>
        <taxon>Streptophyta</taxon>
        <taxon>Embryophyta</taxon>
        <taxon>Tracheophyta</taxon>
        <taxon>Spermatophyta</taxon>
        <taxon>Magnoliopsida</taxon>
        <taxon>eudicotyledons</taxon>
        <taxon>Gunneridae</taxon>
        <taxon>Pentapetalae</taxon>
        <taxon>rosids</taxon>
        <taxon>fabids</taxon>
        <taxon>Malpighiales</taxon>
        <taxon>Salicaceae</taxon>
        <taxon>Saliceae</taxon>
        <taxon>Populus</taxon>
    </lineage>
</organism>
<dbReference type="EMBL" id="CM009291">
    <property type="protein sequence ID" value="PNT47112.1"/>
    <property type="molecule type" value="Genomic_DNA"/>
</dbReference>